<keyword evidence="1" id="KW-0614">Plasmid</keyword>
<accession>A0A1B2RBV3</accession>
<proteinExistence type="predicted"/>
<evidence type="ECO:0000313" key="1">
    <source>
        <dbReference type="EMBL" id="AOB42026.1"/>
    </source>
</evidence>
<dbReference type="RefSeq" id="WP_172688286.1">
    <property type="nucleotide sequence ID" value="NZ_KX156773.1"/>
</dbReference>
<protein>
    <submittedName>
        <fullName evidence="1">Uncharacterized protein</fullName>
    </submittedName>
</protein>
<organism evidence="1">
    <name type="scientific">Escherichia coli</name>
    <dbReference type="NCBI Taxonomy" id="562"/>
    <lineage>
        <taxon>Bacteria</taxon>
        <taxon>Pseudomonadati</taxon>
        <taxon>Pseudomonadota</taxon>
        <taxon>Gammaproteobacteria</taxon>
        <taxon>Enterobacterales</taxon>
        <taxon>Enterobacteriaceae</taxon>
        <taxon>Escherichia</taxon>
    </lineage>
</organism>
<dbReference type="AlphaFoldDB" id="A0A1B2RBV3"/>
<geneLocation type="plasmid" evidence="1">
    <name>R16a</name>
</geneLocation>
<reference evidence="1" key="1">
    <citation type="submission" date="2016-04" db="EMBL/GenBank/DDBJ databases">
        <title>Characterization of the 'ancient' IncA/C plasmids R16a and IP40a and their rearrangements using Oxford Nanopore MinION sequencer device.</title>
        <authorList>
            <person name="Szabo M."/>
            <person name="Wilk T."/>
            <person name="Nagy T."/>
            <person name="Farkas T."/>
            <person name="Hegyi A."/>
            <person name="Olasz F."/>
            <person name="Kiss J."/>
        </authorList>
    </citation>
    <scope>NUCLEOTIDE SEQUENCE</scope>
    <source>
        <strain evidence="1">K-12</strain>
        <plasmid evidence="1">R16a</plasmid>
    </source>
</reference>
<name>A0A1B2RBV3_ECOLX</name>
<sequence>MTEHVLTLTTDQLYEVYNAMWREFVALHDTATINRHGLAKAVIERVRHSRMATGQVCDMIEAIWPELATTDDRYRAARAQAKIEADHGVIFATTRNGASFVMPEFSDAGKHYDLSKIAPYAIPVPASFGSRPRNDVLEVAELTAGLHGKDFAMLTPDELKRFQLLRKIGRKYGLIVTVDVLHDDEIIQAKLAAASPEQQEEIYRRLRTEIAVQWTVTA</sequence>
<dbReference type="EMBL" id="KX156773">
    <property type="protein sequence ID" value="AOB42026.1"/>
    <property type="molecule type" value="Genomic_DNA"/>
</dbReference>